<gene>
    <name evidence="1" type="ORF">T03_9981</name>
</gene>
<dbReference type="SUPFAM" id="SSF56672">
    <property type="entry name" value="DNA/RNA polymerases"/>
    <property type="match status" value="1"/>
</dbReference>
<reference evidence="1 2" key="1">
    <citation type="submission" date="2015-01" db="EMBL/GenBank/DDBJ databases">
        <title>Evolution of Trichinella species and genotypes.</title>
        <authorList>
            <person name="Korhonen P.K."/>
            <person name="Edoardo P."/>
            <person name="Giuseppe L.R."/>
            <person name="Gasser R.B."/>
        </authorList>
    </citation>
    <scope>NUCLEOTIDE SEQUENCE [LARGE SCALE GENOMIC DNA]</scope>
    <source>
        <strain evidence="1">ISS120</strain>
    </source>
</reference>
<dbReference type="InterPro" id="IPR043128">
    <property type="entry name" value="Rev_trsase/Diguanyl_cyclase"/>
</dbReference>
<dbReference type="Gene3D" id="3.10.10.10">
    <property type="entry name" value="HIV Type 1 Reverse Transcriptase, subunit A, domain 1"/>
    <property type="match status" value="1"/>
</dbReference>
<evidence type="ECO:0008006" key="3">
    <source>
        <dbReference type="Google" id="ProtNLM"/>
    </source>
</evidence>
<evidence type="ECO:0000313" key="2">
    <source>
        <dbReference type="Proteomes" id="UP000054653"/>
    </source>
</evidence>
<proteinExistence type="predicted"/>
<name>A0A0V0YQT8_TRIBR</name>
<dbReference type="Proteomes" id="UP000054653">
    <property type="component" value="Unassembled WGS sequence"/>
</dbReference>
<sequence>MGLFQFTRMPFGFTGAPSTFQRAMDSLLKDLPFAVAYLD</sequence>
<dbReference type="Gene3D" id="3.30.70.270">
    <property type="match status" value="1"/>
</dbReference>
<accession>A0A0V0YQT8</accession>
<feature type="non-terminal residue" evidence="1">
    <location>
        <position position="39"/>
    </location>
</feature>
<comment type="caution">
    <text evidence="1">The sequence shown here is derived from an EMBL/GenBank/DDBJ whole genome shotgun (WGS) entry which is preliminary data.</text>
</comment>
<dbReference type="AlphaFoldDB" id="A0A0V0YQT8"/>
<dbReference type="EMBL" id="JYDI01007283">
    <property type="protein sequence ID" value="KRY02671.1"/>
    <property type="molecule type" value="Genomic_DNA"/>
</dbReference>
<dbReference type="InterPro" id="IPR043502">
    <property type="entry name" value="DNA/RNA_pol_sf"/>
</dbReference>
<evidence type="ECO:0000313" key="1">
    <source>
        <dbReference type="EMBL" id="KRY02671.1"/>
    </source>
</evidence>
<protein>
    <recommendedName>
        <fullName evidence="3">Reverse transcriptase domain-containing protein</fullName>
    </recommendedName>
</protein>
<keyword evidence="2" id="KW-1185">Reference proteome</keyword>
<organism evidence="1 2">
    <name type="scientific">Trichinella britovi</name>
    <name type="common">Parasitic roundworm</name>
    <dbReference type="NCBI Taxonomy" id="45882"/>
    <lineage>
        <taxon>Eukaryota</taxon>
        <taxon>Metazoa</taxon>
        <taxon>Ecdysozoa</taxon>
        <taxon>Nematoda</taxon>
        <taxon>Enoplea</taxon>
        <taxon>Dorylaimia</taxon>
        <taxon>Trichinellida</taxon>
        <taxon>Trichinellidae</taxon>
        <taxon>Trichinella</taxon>
    </lineage>
</organism>
<dbReference type="STRING" id="45882.A0A0V0YQT8"/>